<evidence type="ECO:0000313" key="6">
    <source>
        <dbReference type="Proteomes" id="UP000286482"/>
    </source>
</evidence>
<gene>
    <name evidence="5" type="ORF">DBZ36_04825</name>
</gene>
<dbReference type="OrthoDB" id="5450856at2"/>
<dbReference type="InterPro" id="IPR036390">
    <property type="entry name" value="WH_DNA-bd_sf"/>
</dbReference>
<organism evidence="5 6">
    <name type="scientific">Alginatibacterium sediminis</name>
    <dbReference type="NCBI Taxonomy" id="2164068"/>
    <lineage>
        <taxon>Bacteria</taxon>
        <taxon>Pseudomonadati</taxon>
        <taxon>Pseudomonadota</taxon>
        <taxon>Gammaproteobacteria</taxon>
        <taxon>Alteromonadales</taxon>
        <taxon>Alteromonadaceae</taxon>
        <taxon>Alginatibacterium</taxon>
    </lineage>
</organism>
<dbReference type="InterPro" id="IPR036388">
    <property type="entry name" value="WH-like_DNA-bd_sf"/>
</dbReference>
<protein>
    <submittedName>
        <fullName evidence="5">FadR family transcriptional regulator</fullName>
    </submittedName>
</protein>
<dbReference type="InterPro" id="IPR000524">
    <property type="entry name" value="Tscrpt_reg_HTH_GntR"/>
</dbReference>
<dbReference type="InterPro" id="IPR008920">
    <property type="entry name" value="TF_FadR/GntR_C"/>
</dbReference>
<feature type="domain" description="HTH gntR-type" evidence="4">
    <location>
        <begin position="10"/>
        <end position="78"/>
    </location>
</feature>
<dbReference type="SUPFAM" id="SSF48008">
    <property type="entry name" value="GntR ligand-binding domain-like"/>
    <property type="match status" value="1"/>
</dbReference>
<dbReference type="EMBL" id="RAQO01000004">
    <property type="protein sequence ID" value="RKF19785.1"/>
    <property type="molecule type" value="Genomic_DNA"/>
</dbReference>
<keyword evidence="3" id="KW-0804">Transcription</keyword>
<dbReference type="GO" id="GO:0003677">
    <property type="term" value="F:DNA binding"/>
    <property type="evidence" value="ECO:0007669"/>
    <property type="project" value="UniProtKB-KW"/>
</dbReference>
<keyword evidence="6" id="KW-1185">Reference proteome</keyword>
<evidence type="ECO:0000256" key="3">
    <source>
        <dbReference type="ARBA" id="ARBA00023163"/>
    </source>
</evidence>
<dbReference type="SMART" id="SM00345">
    <property type="entry name" value="HTH_GNTR"/>
    <property type="match status" value="1"/>
</dbReference>
<dbReference type="RefSeq" id="WP_120353790.1">
    <property type="nucleotide sequence ID" value="NZ_RAQO01000004.1"/>
</dbReference>
<dbReference type="PANTHER" id="PTHR43537">
    <property type="entry name" value="TRANSCRIPTIONAL REGULATOR, GNTR FAMILY"/>
    <property type="match status" value="1"/>
</dbReference>
<proteinExistence type="predicted"/>
<dbReference type="GO" id="GO:0003700">
    <property type="term" value="F:DNA-binding transcription factor activity"/>
    <property type="evidence" value="ECO:0007669"/>
    <property type="project" value="InterPro"/>
</dbReference>
<dbReference type="InterPro" id="IPR011711">
    <property type="entry name" value="GntR_C"/>
</dbReference>
<dbReference type="PRINTS" id="PR00035">
    <property type="entry name" value="HTHGNTR"/>
</dbReference>
<dbReference type="SMART" id="SM00895">
    <property type="entry name" value="FCD"/>
    <property type="match status" value="1"/>
</dbReference>
<dbReference type="Gene3D" id="1.10.10.10">
    <property type="entry name" value="Winged helix-like DNA-binding domain superfamily/Winged helix DNA-binding domain"/>
    <property type="match status" value="1"/>
</dbReference>
<keyword evidence="2" id="KW-0238">DNA-binding</keyword>
<evidence type="ECO:0000256" key="1">
    <source>
        <dbReference type="ARBA" id="ARBA00023015"/>
    </source>
</evidence>
<dbReference type="Proteomes" id="UP000286482">
    <property type="component" value="Unassembled WGS sequence"/>
</dbReference>
<comment type="caution">
    <text evidence="5">The sequence shown here is derived from an EMBL/GenBank/DDBJ whole genome shotgun (WGS) entry which is preliminary data.</text>
</comment>
<dbReference type="PANTHER" id="PTHR43537:SF5">
    <property type="entry name" value="UXU OPERON TRANSCRIPTIONAL REGULATOR"/>
    <property type="match status" value="1"/>
</dbReference>
<evidence type="ECO:0000256" key="2">
    <source>
        <dbReference type="ARBA" id="ARBA00023125"/>
    </source>
</evidence>
<accession>A0A420EGE8</accession>
<dbReference type="Gene3D" id="1.20.120.530">
    <property type="entry name" value="GntR ligand-binding domain-like"/>
    <property type="match status" value="1"/>
</dbReference>
<dbReference type="Pfam" id="PF00392">
    <property type="entry name" value="GntR"/>
    <property type="match status" value="1"/>
</dbReference>
<sequence>MIQFATVEKETVTEKIIKQIAELITSGQLKPGDKLPNERDLAEQLSVTRSRLREALRALSMVGMITIRAGEGSFVNDKRNNTPKDATVWMYHEALNSVSEMFEARELIETEVAIRAFERCDDNGRLRLDKCFTALEQSRLASVEDYMACIDEFDLVLAELSQNTLYLKLSQTLQHLRRESALETLRVAGGKENSFILRKAVFEAFHNGQRSELETALKQFFHNSKSFYETKD</sequence>
<dbReference type="SUPFAM" id="SSF46785">
    <property type="entry name" value="Winged helix' DNA-binding domain"/>
    <property type="match status" value="1"/>
</dbReference>
<dbReference type="AlphaFoldDB" id="A0A420EGE8"/>
<dbReference type="CDD" id="cd07377">
    <property type="entry name" value="WHTH_GntR"/>
    <property type="match status" value="1"/>
</dbReference>
<dbReference type="PROSITE" id="PS50949">
    <property type="entry name" value="HTH_GNTR"/>
    <property type="match status" value="1"/>
</dbReference>
<name>A0A420EGE8_9ALTE</name>
<evidence type="ECO:0000313" key="5">
    <source>
        <dbReference type="EMBL" id="RKF19785.1"/>
    </source>
</evidence>
<evidence type="ECO:0000259" key="4">
    <source>
        <dbReference type="PROSITE" id="PS50949"/>
    </source>
</evidence>
<dbReference type="Pfam" id="PF07729">
    <property type="entry name" value="FCD"/>
    <property type="match status" value="1"/>
</dbReference>
<keyword evidence="1" id="KW-0805">Transcription regulation</keyword>
<reference evidence="5 6" key="1">
    <citation type="submission" date="2018-09" db="EMBL/GenBank/DDBJ databases">
        <authorList>
            <person name="Wang Z."/>
        </authorList>
    </citation>
    <scope>NUCLEOTIDE SEQUENCE [LARGE SCALE GENOMIC DNA]</scope>
    <source>
        <strain evidence="5 6">ALS 81</strain>
    </source>
</reference>